<dbReference type="PANTHER" id="PTHR30005">
    <property type="entry name" value="EXOPOLYPHOSPHATASE"/>
    <property type="match status" value="1"/>
</dbReference>
<dbReference type="Pfam" id="PF02541">
    <property type="entry name" value="Ppx-GppA"/>
    <property type="match status" value="1"/>
</dbReference>
<dbReference type="OrthoDB" id="9793035at2"/>
<reference evidence="3 4" key="1">
    <citation type="submission" date="2017-07" db="EMBL/GenBank/DDBJ databases">
        <title>Elstera cyanobacteriorum sp. nov., a novel bacterium isolated from cyanobacterial aggregates in a eutrophic lake.</title>
        <authorList>
            <person name="Cai H."/>
        </authorList>
    </citation>
    <scope>NUCLEOTIDE SEQUENCE [LARGE SCALE GENOMIC DNA]</scope>
    <source>
        <strain evidence="3 4">TH019</strain>
    </source>
</reference>
<dbReference type="AlphaFoldDB" id="A0A255XNK5"/>
<dbReference type="InterPro" id="IPR050273">
    <property type="entry name" value="GppA/Ppx_hydrolase"/>
</dbReference>
<evidence type="ECO:0000259" key="2">
    <source>
        <dbReference type="Pfam" id="PF02541"/>
    </source>
</evidence>
<dbReference type="PANTHER" id="PTHR30005:SF0">
    <property type="entry name" value="RETROGRADE REGULATION PROTEIN 2"/>
    <property type="match status" value="1"/>
</dbReference>
<organism evidence="3 4">
    <name type="scientific">Elstera cyanobacteriorum</name>
    <dbReference type="NCBI Taxonomy" id="2022747"/>
    <lineage>
        <taxon>Bacteria</taxon>
        <taxon>Pseudomonadati</taxon>
        <taxon>Pseudomonadota</taxon>
        <taxon>Alphaproteobacteria</taxon>
        <taxon>Rhodospirillales</taxon>
        <taxon>Rhodospirillaceae</taxon>
        <taxon>Elstera</taxon>
    </lineage>
</organism>
<evidence type="ECO:0000256" key="1">
    <source>
        <dbReference type="SAM" id="MobiDB-lite"/>
    </source>
</evidence>
<dbReference type="EMBL" id="NOXS01000032">
    <property type="protein sequence ID" value="OYQ18556.1"/>
    <property type="molecule type" value="Genomic_DNA"/>
</dbReference>
<proteinExistence type="predicted"/>
<dbReference type="GO" id="GO:0016462">
    <property type="term" value="F:pyrophosphatase activity"/>
    <property type="evidence" value="ECO:0007669"/>
    <property type="project" value="TreeGrafter"/>
</dbReference>
<dbReference type="Gene3D" id="3.30.420.150">
    <property type="entry name" value="Exopolyphosphatase. Domain 2"/>
    <property type="match status" value="1"/>
</dbReference>
<evidence type="ECO:0000313" key="3">
    <source>
        <dbReference type="EMBL" id="OYQ18556.1"/>
    </source>
</evidence>
<keyword evidence="4" id="KW-1185">Reference proteome</keyword>
<sequence length="376" mass="40026">MTIALAPRTAADGPQGRHARAAGPPTQPLYAALDLGTNNCRLLIARRRDGYRSAVPGSTAAVAAERTGAPPPTLEIVDAFSRIVRLGEGLAATGRLSDAAMDRTVSALSVCARKLRRYRPRFVRIVATEACRRAENGHLFLQRISAELGLRMETIAPQEEALLALAGCAALLDPSVPRALMFDIGGGSTELTWLAVRPGQAPLVLGWISIPLGVVNLAEAHGDTTRNDHGYDRMRQVFAEKLLGFDAAHGISAAIQAGGVQMLGASGTVTTLAGIHLDLPRYDRARVDGIRLRAEDLASVSDRIRRMSEEARLSHPCIGRARADLVIAGCAIIDAMRTQWAIPSLRIGDRGVREGILFGLMGVPAPQLAPATPQSE</sequence>
<name>A0A255XNK5_9PROT</name>
<dbReference type="Proteomes" id="UP000216361">
    <property type="component" value="Unassembled WGS sequence"/>
</dbReference>
<protein>
    <recommendedName>
        <fullName evidence="2">Ppx/GppA phosphatase N-terminal domain-containing protein</fullName>
    </recommendedName>
</protein>
<accession>A0A255XNK5</accession>
<dbReference type="CDD" id="cd24054">
    <property type="entry name" value="ASKHA_NBD_AaPPX-GppA_MtPPX2-like"/>
    <property type="match status" value="1"/>
</dbReference>
<evidence type="ECO:0000313" key="4">
    <source>
        <dbReference type="Proteomes" id="UP000216361"/>
    </source>
</evidence>
<feature type="domain" description="Ppx/GppA phosphatase N-terminal" evidence="2">
    <location>
        <begin position="68"/>
        <end position="361"/>
    </location>
</feature>
<dbReference type="Gene3D" id="3.30.420.40">
    <property type="match status" value="1"/>
</dbReference>
<dbReference type="InterPro" id="IPR003695">
    <property type="entry name" value="Ppx_GppA_N"/>
</dbReference>
<dbReference type="InterPro" id="IPR043129">
    <property type="entry name" value="ATPase_NBD"/>
</dbReference>
<dbReference type="SUPFAM" id="SSF53067">
    <property type="entry name" value="Actin-like ATPase domain"/>
    <property type="match status" value="2"/>
</dbReference>
<comment type="caution">
    <text evidence="3">The sequence shown here is derived from an EMBL/GenBank/DDBJ whole genome shotgun (WGS) entry which is preliminary data.</text>
</comment>
<feature type="region of interest" description="Disordered" evidence="1">
    <location>
        <begin position="1"/>
        <end position="25"/>
    </location>
</feature>
<gene>
    <name evidence="3" type="ORF">CHR90_09765</name>
</gene>